<dbReference type="Gene3D" id="3.30.450.40">
    <property type="match status" value="1"/>
</dbReference>
<dbReference type="RefSeq" id="WP_076453726.1">
    <property type="nucleotide sequence ID" value="NZ_FTOB01000001.1"/>
</dbReference>
<dbReference type="InterPro" id="IPR014757">
    <property type="entry name" value="Tscrpt_reg_IclR_C"/>
</dbReference>
<proteinExistence type="predicted"/>
<name>A0ABY1KK04_9FLAO</name>
<accession>A0ABY1KK04</accession>
<dbReference type="SMART" id="SM00346">
    <property type="entry name" value="HTH_ICLR"/>
    <property type="match status" value="1"/>
</dbReference>
<dbReference type="SUPFAM" id="SSF46785">
    <property type="entry name" value="Winged helix' DNA-binding domain"/>
    <property type="match status" value="1"/>
</dbReference>
<evidence type="ECO:0000259" key="5">
    <source>
        <dbReference type="PROSITE" id="PS51078"/>
    </source>
</evidence>
<dbReference type="Gene3D" id="1.10.10.10">
    <property type="entry name" value="Winged helix-like DNA-binding domain superfamily/Winged helix DNA-binding domain"/>
    <property type="match status" value="1"/>
</dbReference>
<protein>
    <submittedName>
        <fullName evidence="6">Transcriptional regulator, IclR family</fullName>
    </submittedName>
</protein>
<organism evidence="6 7">
    <name type="scientific">Zobellia uliginosa</name>
    <dbReference type="NCBI Taxonomy" id="143224"/>
    <lineage>
        <taxon>Bacteria</taxon>
        <taxon>Pseudomonadati</taxon>
        <taxon>Bacteroidota</taxon>
        <taxon>Flavobacteriia</taxon>
        <taxon>Flavobacteriales</taxon>
        <taxon>Flavobacteriaceae</taxon>
        <taxon>Zobellia</taxon>
    </lineage>
</organism>
<dbReference type="SUPFAM" id="SSF55781">
    <property type="entry name" value="GAF domain-like"/>
    <property type="match status" value="1"/>
</dbReference>
<feature type="domain" description="HTH iclR-type" evidence="4">
    <location>
        <begin position="9"/>
        <end position="76"/>
    </location>
</feature>
<dbReference type="Pfam" id="PF01614">
    <property type="entry name" value="IclR_C"/>
    <property type="match status" value="1"/>
</dbReference>
<keyword evidence="3" id="KW-0804">Transcription</keyword>
<dbReference type="InterPro" id="IPR036390">
    <property type="entry name" value="WH_DNA-bd_sf"/>
</dbReference>
<dbReference type="InterPro" id="IPR036388">
    <property type="entry name" value="WH-like_DNA-bd_sf"/>
</dbReference>
<dbReference type="PANTHER" id="PTHR30136:SF34">
    <property type="entry name" value="TRANSCRIPTIONAL REGULATOR"/>
    <property type="match status" value="1"/>
</dbReference>
<sequence length="255" mass="28615">MDIKKTDYVQSLDKGLKVLTAFSADRKSMTLSEVAEITGLTRAAARRFLLTYCYLGYMSTNGKYFELTSKVLDLGYRYMSSLDISELAGPLMRKLSLEVGESCSLATLDGLEVIYIARQQVSRIMTVSLGVGSRLPAHVTSMGRVLWAMNDLHLTNALDDIEYKQYTINSIMSKEHLKRELEKVKLQKWSLVDQELEAGLRSISAPIFSKGNKVKYAINILVQTSRFNNEELISNVLPHLQATCEEISIALKKSS</sequence>
<evidence type="ECO:0000256" key="2">
    <source>
        <dbReference type="ARBA" id="ARBA00023125"/>
    </source>
</evidence>
<keyword evidence="7" id="KW-1185">Reference proteome</keyword>
<reference evidence="6 7" key="1">
    <citation type="submission" date="2017-01" db="EMBL/GenBank/DDBJ databases">
        <authorList>
            <person name="Varghese N."/>
            <person name="Submissions S."/>
        </authorList>
    </citation>
    <scope>NUCLEOTIDE SEQUENCE [LARGE SCALE GENOMIC DNA]</scope>
    <source>
        <strain evidence="6 7">DSM 2061</strain>
    </source>
</reference>
<feature type="domain" description="IclR-ED" evidence="5">
    <location>
        <begin position="70"/>
        <end position="253"/>
    </location>
</feature>
<evidence type="ECO:0000313" key="6">
    <source>
        <dbReference type="EMBL" id="SIS43292.1"/>
    </source>
</evidence>
<dbReference type="PROSITE" id="PS51078">
    <property type="entry name" value="ICLR_ED"/>
    <property type="match status" value="1"/>
</dbReference>
<dbReference type="InterPro" id="IPR029016">
    <property type="entry name" value="GAF-like_dom_sf"/>
</dbReference>
<dbReference type="PANTHER" id="PTHR30136">
    <property type="entry name" value="HELIX-TURN-HELIX TRANSCRIPTIONAL REGULATOR, ICLR FAMILY"/>
    <property type="match status" value="1"/>
</dbReference>
<evidence type="ECO:0000256" key="3">
    <source>
        <dbReference type="ARBA" id="ARBA00023163"/>
    </source>
</evidence>
<keyword evidence="1" id="KW-0805">Transcription regulation</keyword>
<dbReference type="Pfam" id="PF09339">
    <property type="entry name" value="HTH_IclR"/>
    <property type="match status" value="1"/>
</dbReference>
<keyword evidence="2" id="KW-0238">DNA-binding</keyword>
<gene>
    <name evidence="6" type="ORF">SAMN05421766_101955</name>
</gene>
<dbReference type="EMBL" id="FTOB01000001">
    <property type="protein sequence ID" value="SIS43292.1"/>
    <property type="molecule type" value="Genomic_DNA"/>
</dbReference>
<dbReference type="Proteomes" id="UP000185728">
    <property type="component" value="Unassembled WGS sequence"/>
</dbReference>
<evidence type="ECO:0000313" key="7">
    <source>
        <dbReference type="Proteomes" id="UP000185728"/>
    </source>
</evidence>
<evidence type="ECO:0000259" key="4">
    <source>
        <dbReference type="PROSITE" id="PS51077"/>
    </source>
</evidence>
<dbReference type="InterPro" id="IPR050707">
    <property type="entry name" value="HTH_MetabolicPath_Reg"/>
</dbReference>
<dbReference type="InterPro" id="IPR005471">
    <property type="entry name" value="Tscrpt_reg_IclR_N"/>
</dbReference>
<dbReference type="PROSITE" id="PS51077">
    <property type="entry name" value="HTH_ICLR"/>
    <property type="match status" value="1"/>
</dbReference>
<evidence type="ECO:0000256" key="1">
    <source>
        <dbReference type="ARBA" id="ARBA00023015"/>
    </source>
</evidence>
<comment type="caution">
    <text evidence="6">The sequence shown here is derived from an EMBL/GenBank/DDBJ whole genome shotgun (WGS) entry which is preliminary data.</text>
</comment>